<sequence>MVAPGSNGSSYISRDNFESDPKGYFDNLHSSGQGSNSAGGWGFELGWRILERGGVPRALTGTGAGWRRA</sequence>
<dbReference type="Gramene" id="Bo4g056370.1">
    <property type="protein sequence ID" value="Bo4g056370.1"/>
    <property type="gene ID" value="Bo4g056370"/>
</dbReference>
<proteinExistence type="predicted"/>
<reference evidence="1" key="2">
    <citation type="submission" date="2015-03" db="UniProtKB">
        <authorList>
            <consortium name="EnsemblPlants"/>
        </authorList>
    </citation>
    <scope>IDENTIFICATION</scope>
</reference>
<keyword evidence="2" id="KW-1185">Reference proteome</keyword>
<name>A0A0D3BTH9_BRAOL</name>
<dbReference type="AlphaFoldDB" id="A0A0D3BTH9"/>
<dbReference type="HOGENOM" id="CLU_2779350_0_0_1"/>
<accession>A0A0D3BTH9</accession>
<dbReference type="STRING" id="109376.A0A0D3BTH9"/>
<evidence type="ECO:0000313" key="1">
    <source>
        <dbReference type="EnsemblPlants" id="Bo4g056370.1"/>
    </source>
</evidence>
<dbReference type="Proteomes" id="UP000032141">
    <property type="component" value="Chromosome C4"/>
</dbReference>
<dbReference type="EnsemblPlants" id="Bo4g056370.1">
    <property type="protein sequence ID" value="Bo4g056370.1"/>
    <property type="gene ID" value="Bo4g056370"/>
</dbReference>
<protein>
    <submittedName>
        <fullName evidence="1">Uncharacterized protein</fullName>
    </submittedName>
</protein>
<evidence type="ECO:0000313" key="2">
    <source>
        <dbReference type="Proteomes" id="UP000032141"/>
    </source>
</evidence>
<organism evidence="1 2">
    <name type="scientific">Brassica oleracea var. oleracea</name>
    <dbReference type="NCBI Taxonomy" id="109376"/>
    <lineage>
        <taxon>Eukaryota</taxon>
        <taxon>Viridiplantae</taxon>
        <taxon>Streptophyta</taxon>
        <taxon>Embryophyta</taxon>
        <taxon>Tracheophyta</taxon>
        <taxon>Spermatophyta</taxon>
        <taxon>Magnoliopsida</taxon>
        <taxon>eudicotyledons</taxon>
        <taxon>Gunneridae</taxon>
        <taxon>Pentapetalae</taxon>
        <taxon>rosids</taxon>
        <taxon>malvids</taxon>
        <taxon>Brassicales</taxon>
        <taxon>Brassicaceae</taxon>
        <taxon>Brassiceae</taxon>
        <taxon>Brassica</taxon>
    </lineage>
</organism>
<reference evidence="1 2" key="1">
    <citation type="journal article" date="2014" name="Genome Biol.">
        <title>Transcriptome and methylome profiling reveals relics of genome dominance in the mesopolyploid Brassica oleracea.</title>
        <authorList>
            <person name="Parkin I.A."/>
            <person name="Koh C."/>
            <person name="Tang H."/>
            <person name="Robinson S.J."/>
            <person name="Kagale S."/>
            <person name="Clarke W.E."/>
            <person name="Town C.D."/>
            <person name="Nixon J."/>
            <person name="Krishnakumar V."/>
            <person name="Bidwell S.L."/>
            <person name="Denoeud F."/>
            <person name="Belcram H."/>
            <person name="Links M.G."/>
            <person name="Just J."/>
            <person name="Clarke C."/>
            <person name="Bender T."/>
            <person name="Huebert T."/>
            <person name="Mason A.S."/>
            <person name="Pires J.C."/>
            <person name="Barker G."/>
            <person name="Moore J."/>
            <person name="Walley P.G."/>
            <person name="Manoli S."/>
            <person name="Batley J."/>
            <person name="Edwards D."/>
            <person name="Nelson M.N."/>
            <person name="Wang X."/>
            <person name="Paterson A.H."/>
            <person name="King G."/>
            <person name="Bancroft I."/>
            <person name="Chalhoub B."/>
            <person name="Sharpe A.G."/>
        </authorList>
    </citation>
    <scope>NUCLEOTIDE SEQUENCE</scope>
    <source>
        <strain evidence="1 2">cv. TO1000</strain>
    </source>
</reference>